<keyword evidence="6" id="KW-1185">Reference proteome</keyword>
<dbReference type="Pfam" id="PF01934">
    <property type="entry name" value="HepT-like"/>
    <property type="match status" value="1"/>
</dbReference>
<dbReference type="Proteomes" id="UP001152447">
    <property type="component" value="Unassembled WGS sequence"/>
</dbReference>
<dbReference type="GO" id="GO:0004540">
    <property type="term" value="F:RNA nuclease activity"/>
    <property type="evidence" value="ECO:0007669"/>
    <property type="project" value="InterPro"/>
</dbReference>
<dbReference type="SUPFAM" id="SSF81593">
    <property type="entry name" value="Nucleotidyltransferase substrate binding subunit/domain"/>
    <property type="match status" value="1"/>
</dbReference>
<dbReference type="Gene3D" id="1.20.120.580">
    <property type="entry name" value="bsu32300-like"/>
    <property type="match status" value="1"/>
</dbReference>
<name>A0A9W4R2D2_PSEHA</name>
<dbReference type="GO" id="GO:0016787">
    <property type="term" value="F:hydrolase activity"/>
    <property type="evidence" value="ECO:0007669"/>
    <property type="project" value="UniProtKB-KW"/>
</dbReference>
<dbReference type="RefSeq" id="WP_262977180.1">
    <property type="nucleotide sequence ID" value="NZ_CAMAPB010000054.1"/>
</dbReference>
<evidence type="ECO:0000256" key="4">
    <source>
        <dbReference type="ARBA" id="ARBA00024207"/>
    </source>
</evidence>
<comment type="similarity">
    <text evidence="4">Belongs to the HepT RNase toxin family.</text>
</comment>
<comment type="caution">
    <text evidence="5">The sequence shown here is derived from an EMBL/GenBank/DDBJ whole genome shotgun (WGS) entry which is preliminary data.</text>
</comment>
<organism evidence="5 6">
    <name type="scientific">Pseudoalteromonas haloplanktis</name>
    <name type="common">Alteromonas haloplanktis</name>
    <dbReference type="NCBI Taxonomy" id="228"/>
    <lineage>
        <taxon>Bacteria</taxon>
        <taxon>Pseudomonadati</taxon>
        <taxon>Pseudomonadota</taxon>
        <taxon>Gammaproteobacteria</taxon>
        <taxon>Alteromonadales</taxon>
        <taxon>Pseudoalteromonadaceae</taxon>
        <taxon>Pseudoalteromonas</taxon>
    </lineage>
</organism>
<dbReference type="GO" id="GO:0110001">
    <property type="term" value="C:toxin-antitoxin complex"/>
    <property type="evidence" value="ECO:0007669"/>
    <property type="project" value="InterPro"/>
</dbReference>
<dbReference type="PANTHER" id="PTHR33397">
    <property type="entry name" value="UPF0331 PROTEIN YUTE"/>
    <property type="match status" value="1"/>
</dbReference>
<reference evidence="5" key="1">
    <citation type="submission" date="2022-07" db="EMBL/GenBank/DDBJ databases">
        <authorList>
            <person name="Criscuolo A."/>
        </authorList>
    </citation>
    <scope>NUCLEOTIDE SEQUENCE</scope>
    <source>
        <strain evidence="5">CIP103197</strain>
    </source>
</reference>
<dbReference type="InterPro" id="IPR008201">
    <property type="entry name" value="HepT-like"/>
</dbReference>
<evidence type="ECO:0000256" key="2">
    <source>
        <dbReference type="ARBA" id="ARBA00022722"/>
    </source>
</evidence>
<gene>
    <name evidence="5" type="ORF">PSEHALCIP103_03065</name>
</gene>
<dbReference type="NCBIfam" id="NF047751">
    <property type="entry name" value="HepT_toxin"/>
    <property type="match status" value="1"/>
</dbReference>
<accession>A0A9W4R2D2</accession>
<evidence type="ECO:0000313" key="6">
    <source>
        <dbReference type="Proteomes" id="UP001152447"/>
    </source>
</evidence>
<dbReference type="EMBL" id="CAMAPB010000054">
    <property type="protein sequence ID" value="CAH9064140.1"/>
    <property type="molecule type" value="Genomic_DNA"/>
</dbReference>
<protein>
    <recommendedName>
        <fullName evidence="7">DUF86 domain-containing protein</fullName>
    </recommendedName>
</protein>
<evidence type="ECO:0000256" key="3">
    <source>
        <dbReference type="ARBA" id="ARBA00022801"/>
    </source>
</evidence>
<keyword evidence="3" id="KW-0378">Hydrolase</keyword>
<evidence type="ECO:0008006" key="7">
    <source>
        <dbReference type="Google" id="ProtNLM"/>
    </source>
</evidence>
<dbReference type="InterPro" id="IPR037038">
    <property type="entry name" value="HepT-like_sf"/>
</dbReference>
<evidence type="ECO:0000313" key="5">
    <source>
        <dbReference type="EMBL" id="CAH9064140.1"/>
    </source>
</evidence>
<dbReference type="AlphaFoldDB" id="A0A9W4R2D2"/>
<keyword evidence="2" id="KW-0540">Nuclease</keyword>
<proteinExistence type="inferred from homology"/>
<keyword evidence="1" id="KW-1277">Toxin-antitoxin system</keyword>
<sequence length="139" mass="16248">MIDTGIALYISEVTRHIDEYMQELNELSQIDQLNNRDYRAAERLLQLMTEVCIGLSKHWLKKYKNTTSSNAYQTFSELTQLGVLTDNELLSWRKIIGLRNALVHDYLNIDQEIVKTIIKKRHYVTMHLFSQKAMAELAS</sequence>
<evidence type="ECO:0000256" key="1">
    <source>
        <dbReference type="ARBA" id="ARBA00022649"/>
    </source>
</evidence>
<dbReference type="InterPro" id="IPR052379">
    <property type="entry name" value="Type_VII_TA_RNase"/>
</dbReference>
<dbReference type="PANTHER" id="PTHR33397:SF5">
    <property type="entry name" value="RNASE YUTE-RELATED"/>
    <property type="match status" value="1"/>
</dbReference>